<dbReference type="Gene3D" id="1.25.40.20">
    <property type="entry name" value="Ankyrin repeat-containing domain"/>
    <property type="match status" value="1"/>
</dbReference>
<gene>
    <name evidence="4" type="ORF">NAEGRDRAFT_45711</name>
</gene>
<dbReference type="Proteomes" id="UP000006671">
    <property type="component" value="Unassembled WGS sequence"/>
</dbReference>
<dbReference type="InterPro" id="IPR036770">
    <property type="entry name" value="Ankyrin_rpt-contain_sf"/>
</dbReference>
<dbReference type="InParanoid" id="D2V0J3"/>
<dbReference type="SUPFAM" id="SSF47188">
    <property type="entry name" value="Hemerythrin-like"/>
    <property type="match status" value="1"/>
</dbReference>
<evidence type="ECO:0000256" key="2">
    <source>
        <dbReference type="ARBA" id="ARBA00022723"/>
    </source>
</evidence>
<evidence type="ECO:0000256" key="3">
    <source>
        <dbReference type="ARBA" id="ARBA00023004"/>
    </source>
</evidence>
<comment type="similarity">
    <text evidence="1">Belongs to the hemerythrin family.</text>
</comment>
<dbReference type="CDD" id="cd12107">
    <property type="entry name" value="Hemerythrin"/>
    <property type="match status" value="1"/>
</dbReference>
<keyword evidence="5" id="KW-1185">Reference proteome</keyword>
<dbReference type="KEGG" id="ngr:NAEGRDRAFT_45711"/>
<protein>
    <submittedName>
        <fullName evidence="4">Predicted protein</fullName>
    </submittedName>
</protein>
<evidence type="ECO:0000313" key="5">
    <source>
        <dbReference type="Proteomes" id="UP000006671"/>
    </source>
</evidence>
<proteinExistence type="inferred from homology"/>
<dbReference type="EMBL" id="GG738847">
    <property type="protein sequence ID" value="EFC49732.1"/>
    <property type="molecule type" value="Genomic_DNA"/>
</dbReference>
<accession>D2V0J3</accession>
<evidence type="ECO:0000313" key="4">
    <source>
        <dbReference type="EMBL" id="EFC49732.1"/>
    </source>
</evidence>
<dbReference type="AlphaFoldDB" id="D2V0J3"/>
<dbReference type="InterPro" id="IPR012827">
    <property type="entry name" value="Hemerythrin_metal-bd"/>
</dbReference>
<dbReference type="RefSeq" id="XP_002682476.1">
    <property type="nucleotide sequence ID" value="XM_002682430.1"/>
</dbReference>
<keyword evidence="3" id="KW-0408">Iron</keyword>
<dbReference type="VEuPathDB" id="AmoebaDB:NAEGRDRAFT_45711"/>
<dbReference type="SUPFAM" id="SSF48403">
    <property type="entry name" value="Ankyrin repeat"/>
    <property type="match status" value="1"/>
</dbReference>
<keyword evidence="2" id="KW-0479">Metal-binding</keyword>
<reference evidence="4 5" key="1">
    <citation type="journal article" date="2010" name="Cell">
        <title>The genome of Naegleria gruberi illuminates early eukaryotic versatility.</title>
        <authorList>
            <person name="Fritz-Laylin L.K."/>
            <person name="Prochnik S.E."/>
            <person name="Ginger M.L."/>
            <person name="Dacks J.B."/>
            <person name="Carpenter M.L."/>
            <person name="Field M.C."/>
            <person name="Kuo A."/>
            <person name="Paredez A."/>
            <person name="Chapman J."/>
            <person name="Pham J."/>
            <person name="Shu S."/>
            <person name="Neupane R."/>
            <person name="Cipriano M."/>
            <person name="Mancuso J."/>
            <person name="Tu H."/>
            <person name="Salamov A."/>
            <person name="Lindquist E."/>
            <person name="Shapiro H."/>
            <person name="Lucas S."/>
            <person name="Grigoriev I.V."/>
            <person name="Cande W.Z."/>
            <person name="Fulton C."/>
            <person name="Rokhsar D.S."/>
            <person name="Dawson S.C."/>
        </authorList>
    </citation>
    <scope>NUCLEOTIDE SEQUENCE [LARGE SCALE GENOMIC DNA]</scope>
    <source>
        <strain evidence="4 5">NEG-M</strain>
    </source>
</reference>
<evidence type="ECO:0000256" key="1">
    <source>
        <dbReference type="ARBA" id="ARBA00010587"/>
    </source>
</evidence>
<dbReference type="GO" id="GO:0046872">
    <property type="term" value="F:metal ion binding"/>
    <property type="evidence" value="ECO:0007669"/>
    <property type="project" value="UniProtKB-KW"/>
</dbReference>
<dbReference type="InterPro" id="IPR035938">
    <property type="entry name" value="Hemerythrin-like_sf"/>
</dbReference>
<dbReference type="Gene3D" id="1.20.120.50">
    <property type="entry name" value="Hemerythrin-like"/>
    <property type="match status" value="1"/>
</dbReference>
<organism evidence="5">
    <name type="scientific">Naegleria gruberi</name>
    <name type="common">Amoeba</name>
    <dbReference type="NCBI Taxonomy" id="5762"/>
    <lineage>
        <taxon>Eukaryota</taxon>
        <taxon>Discoba</taxon>
        <taxon>Heterolobosea</taxon>
        <taxon>Tetramitia</taxon>
        <taxon>Eutetramitia</taxon>
        <taxon>Vahlkampfiidae</taxon>
        <taxon>Naegleria</taxon>
    </lineage>
</organism>
<dbReference type="OrthoDB" id="2283842at2759"/>
<dbReference type="GeneID" id="8862801"/>
<sequence length="404" mass="45984">MSNKKKMKDERLGLVDIINVYEQTKRLSLIGINDSSKPLHPSHSLFRLNNSSLEKVSKIGNISIDDDDSSDDNDEDIDQEQHLVSNSFIQGSTAILCSQHLTSIVHDHEESSVLENESITDYLDYIHHKTMLIQNNNSNNTVSGVINGNNNSDIIIASTNSSGISMNNNPDTSLSDNNCLKLNDISSKFVIENDIREYISMLAEQEEIFELLIRSKEIQLDVINKVGDTPLHIAVRNEKLAMIKELYHLYPSKSLQIKNNQKKTIDKLAKERDIDLKKLEKELEQDNAGIQKEGFWSSIFGNKKKKTKFSPSNSSSELQSRMSNMSRRNSLLVSVSWDPTKYAVGCDQIDSQHAQLIEWLKNLSEASLTSQSHWVVGYTIGCLIEYTEFHFSDEEQLLRFVFYF</sequence>
<name>D2V0J3_NAEGR</name>